<evidence type="ECO:0000256" key="10">
    <source>
        <dbReference type="ARBA" id="ARBA00031367"/>
    </source>
</evidence>
<dbReference type="Proteomes" id="UP000195880">
    <property type="component" value="Chromosome"/>
</dbReference>
<dbReference type="Gene3D" id="3.90.25.10">
    <property type="entry name" value="UDP-galactose 4-epimerase, domain 1"/>
    <property type="match status" value="1"/>
</dbReference>
<dbReference type="PANTHER" id="PTHR43725:SF53">
    <property type="entry name" value="UDP-ARABINOSE 4-EPIMERASE 1"/>
    <property type="match status" value="1"/>
</dbReference>
<dbReference type="GO" id="GO:0003978">
    <property type="term" value="F:UDP-glucose 4-epimerase activity"/>
    <property type="evidence" value="ECO:0007669"/>
    <property type="project" value="UniProtKB-EC"/>
</dbReference>
<dbReference type="EC" id="5.1.3.2" evidence="5"/>
<comment type="catalytic activity">
    <reaction evidence="1">
        <text>UDP-alpha-D-glucose = UDP-alpha-D-galactose</text>
        <dbReference type="Rhea" id="RHEA:22168"/>
        <dbReference type="ChEBI" id="CHEBI:58885"/>
        <dbReference type="ChEBI" id="CHEBI:66914"/>
        <dbReference type="EC" id="5.1.3.2"/>
    </reaction>
</comment>
<dbReference type="SUPFAM" id="SSF51735">
    <property type="entry name" value="NAD(P)-binding Rossmann-fold domains"/>
    <property type="match status" value="1"/>
</dbReference>
<name>A0A1Z1WEB8_9ACTN</name>
<evidence type="ECO:0000256" key="7">
    <source>
        <dbReference type="ARBA" id="ARBA00023027"/>
    </source>
</evidence>
<gene>
    <name evidence="13" type="primary">galE</name>
    <name evidence="13" type="ORF">SMD44_04236</name>
</gene>
<comment type="similarity">
    <text evidence="4">Belongs to the NAD(P)-dependent epimerase/dehydratase family.</text>
</comment>
<evidence type="ECO:0000313" key="13">
    <source>
        <dbReference type="EMBL" id="ARX84781.1"/>
    </source>
</evidence>
<feature type="domain" description="NAD-dependent epimerase/dehydratase" evidence="12">
    <location>
        <begin position="4"/>
        <end position="250"/>
    </location>
</feature>
<dbReference type="EMBL" id="CP021748">
    <property type="protein sequence ID" value="ARX84781.1"/>
    <property type="molecule type" value="Genomic_DNA"/>
</dbReference>
<dbReference type="RefSeq" id="WP_087884909.1">
    <property type="nucleotide sequence ID" value="NZ_CP021748.1"/>
</dbReference>
<accession>A0A1Z1WEB8</accession>
<dbReference type="UniPathway" id="UPA00214"/>
<evidence type="ECO:0000256" key="1">
    <source>
        <dbReference type="ARBA" id="ARBA00000083"/>
    </source>
</evidence>
<evidence type="ECO:0000256" key="5">
    <source>
        <dbReference type="ARBA" id="ARBA00013189"/>
    </source>
</evidence>
<evidence type="ECO:0000256" key="6">
    <source>
        <dbReference type="ARBA" id="ARBA00018569"/>
    </source>
</evidence>
<dbReference type="InterPro" id="IPR036291">
    <property type="entry name" value="NAD(P)-bd_dom_sf"/>
</dbReference>
<dbReference type="Gene3D" id="3.40.50.720">
    <property type="entry name" value="NAD(P)-binding Rossmann-like Domain"/>
    <property type="match status" value="1"/>
</dbReference>
<dbReference type="PANTHER" id="PTHR43725">
    <property type="entry name" value="UDP-GLUCOSE 4-EPIMERASE"/>
    <property type="match status" value="1"/>
</dbReference>
<dbReference type="InterPro" id="IPR005886">
    <property type="entry name" value="UDP_G4E"/>
</dbReference>
<evidence type="ECO:0000256" key="11">
    <source>
        <dbReference type="ARBA" id="ARBA00033067"/>
    </source>
</evidence>
<dbReference type="GO" id="GO:0033499">
    <property type="term" value="P:galactose catabolic process via UDP-galactose, Leloir pathway"/>
    <property type="evidence" value="ECO:0007669"/>
    <property type="project" value="TreeGrafter"/>
</dbReference>
<dbReference type="NCBIfam" id="TIGR01179">
    <property type="entry name" value="galE"/>
    <property type="match status" value="1"/>
</dbReference>
<dbReference type="eggNOG" id="COG1087">
    <property type="taxonomic scope" value="Bacteria"/>
</dbReference>
<reference evidence="13 14" key="1">
    <citation type="submission" date="2017-05" db="EMBL/GenBank/DDBJ databases">
        <title>Streptomyces alboflavus Genome sequencing and assembly.</title>
        <authorList>
            <person name="Wang Y."/>
            <person name="Du B."/>
            <person name="Ding Y."/>
            <person name="Liu H."/>
            <person name="Hou Q."/>
            <person name="Liu K."/>
            <person name="Wang C."/>
            <person name="Yao L."/>
        </authorList>
    </citation>
    <scope>NUCLEOTIDE SEQUENCE [LARGE SCALE GENOMIC DNA]</scope>
    <source>
        <strain evidence="13 14">MDJK44</strain>
    </source>
</reference>
<evidence type="ECO:0000259" key="12">
    <source>
        <dbReference type="Pfam" id="PF01370"/>
    </source>
</evidence>
<evidence type="ECO:0000256" key="2">
    <source>
        <dbReference type="ARBA" id="ARBA00001911"/>
    </source>
</evidence>
<dbReference type="OrthoDB" id="9801785at2"/>
<dbReference type="AlphaFoldDB" id="A0A1Z1WEB8"/>
<dbReference type="KEGG" id="salf:SMD44_04236"/>
<evidence type="ECO:0000256" key="8">
    <source>
        <dbReference type="ARBA" id="ARBA00023235"/>
    </source>
</evidence>
<dbReference type="InterPro" id="IPR001509">
    <property type="entry name" value="Epimerase_deHydtase"/>
</dbReference>
<keyword evidence="7" id="KW-0520">NAD</keyword>
<proteinExistence type="inferred from homology"/>
<evidence type="ECO:0000256" key="3">
    <source>
        <dbReference type="ARBA" id="ARBA00004947"/>
    </source>
</evidence>
<evidence type="ECO:0000256" key="4">
    <source>
        <dbReference type="ARBA" id="ARBA00007637"/>
    </source>
</evidence>
<comment type="cofactor">
    <cofactor evidence="2">
        <name>NAD(+)</name>
        <dbReference type="ChEBI" id="CHEBI:57540"/>
    </cofactor>
</comment>
<dbReference type="Pfam" id="PF01370">
    <property type="entry name" value="Epimerase"/>
    <property type="match status" value="1"/>
</dbReference>
<organism evidence="13 14">
    <name type="scientific">Streptomyces alboflavus</name>
    <dbReference type="NCBI Taxonomy" id="67267"/>
    <lineage>
        <taxon>Bacteria</taxon>
        <taxon>Bacillati</taxon>
        <taxon>Actinomycetota</taxon>
        <taxon>Actinomycetes</taxon>
        <taxon>Kitasatosporales</taxon>
        <taxon>Streptomycetaceae</taxon>
        <taxon>Streptomyces</taxon>
    </lineage>
</organism>
<protein>
    <recommendedName>
        <fullName evidence="6">UDP-glucose 4-epimerase</fullName>
        <ecNumber evidence="5">5.1.3.2</ecNumber>
    </recommendedName>
    <alternativeName>
        <fullName evidence="11">Galactowaldenase</fullName>
    </alternativeName>
    <alternativeName>
        <fullName evidence="10">UDP-galactose 4-epimerase</fullName>
    </alternativeName>
</protein>
<evidence type="ECO:0000313" key="14">
    <source>
        <dbReference type="Proteomes" id="UP000195880"/>
    </source>
</evidence>
<keyword evidence="9" id="KW-0119">Carbohydrate metabolism</keyword>
<keyword evidence="8" id="KW-0413">Isomerase</keyword>
<evidence type="ECO:0000256" key="9">
    <source>
        <dbReference type="ARBA" id="ARBA00023277"/>
    </source>
</evidence>
<comment type="pathway">
    <text evidence="3">Carbohydrate metabolism; galactose metabolism.</text>
</comment>
<keyword evidence="14" id="KW-1185">Reference proteome</keyword>
<dbReference type="STRING" id="67267.GCA_000716675_01587"/>
<sequence length="328" mass="35451">MSYWLIAGGAGFIGGHVVKAMRDAGERVVVVDDLSTGSRAAVPEDVPLLVGSVLDGEFLARVFRDHPVEGVVNLVARTQVGESVDLPLLHYRQNVEGFRVLLSAMEHAGVRKLVYSSSASVYGMPDVDLVTEDTPCAPLSPYGETKLIGEWLARAAHRAGRVDFINLRYFNVAGAASPELADERILNLVPMVFDRLTAGTAPRIFGDDYATPDGTCVRDYIHVADIASAHLAATRHLRAHDDVARTFNVGRGEGLSVRELICVIQDVTGHDIAPVVVERRPGDPAKVVADAAPIGRELGWAARHGVVDMITSAWEGWCLRHPEARRGV</sequence>